<reference evidence="2 3" key="1">
    <citation type="submission" date="2019-05" db="EMBL/GenBank/DDBJ databases">
        <title>Draft genome sequence of Actinomadura geliboluensis A8036.</title>
        <authorList>
            <person name="Saricaoglu S."/>
            <person name="Isik K."/>
        </authorList>
    </citation>
    <scope>NUCLEOTIDE SEQUENCE [LARGE SCALE GENOMIC DNA]</scope>
    <source>
        <strain evidence="2 3">A8036</strain>
    </source>
</reference>
<dbReference type="SUPFAM" id="SSF159127">
    <property type="entry name" value="HupF/HypC-like"/>
    <property type="match status" value="1"/>
</dbReference>
<dbReference type="OrthoDB" id="3394503at2"/>
<dbReference type="Pfam" id="PF01455">
    <property type="entry name" value="HupF_HypC"/>
    <property type="match status" value="1"/>
</dbReference>
<dbReference type="AlphaFoldDB" id="A0A5S4GS93"/>
<evidence type="ECO:0000313" key="3">
    <source>
        <dbReference type="Proteomes" id="UP000305238"/>
    </source>
</evidence>
<evidence type="ECO:0000313" key="2">
    <source>
        <dbReference type="EMBL" id="TMR35622.1"/>
    </source>
</evidence>
<name>A0A5S4GS93_9ACTN</name>
<accession>A0A5S4GS93</accession>
<dbReference type="RefSeq" id="WP_138638473.1">
    <property type="nucleotide sequence ID" value="NZ_JASWDG010000079.1"/>
</dbReference>
<dbReference type="Gene3D" id="2.30.30.140">
    <property type="match status" value="1"/>
</dbReference>
<gene>
    <name evidence="2" type="ORF">ETD96_22620</name>
</gene>
<dbReference type="InterPro" id="IPR001109">
    <property type="entry name" value="Hydrogenase_HupF/HypC"/>
</dbReference>
<dbReference type="Proteomes" id="UP000305238">
    <property type="component" value="Unassembled WGS sequence"/>
</dbReference>
<comment type="caution">
    <text evidence="2">The sequence shown here is derived from an EMBL/GenBank/DDBJ whole genome shotgun (WGS) entry which is preliminary data.</text>
</comment>
<sequence>MTGCEEDGHCTTCADEARPATVLRLVDGDFADVDTGSGGIERISVALVDAAAGDTVLVHAKEAIGVVT</sequence>
<organism evidence="2 3">
    <name type="scientific">Actinomadura geliboluensis</name>
    <dbReference type="NCBI Taxonomy" id="882440"/>
    <lineage>
        <taxon>Bacteria</taxon>
        <taxon>Bacillati</taxon>
        <taxon>Actinomycetota</taxon>
        <taxon>Actinomycetes</taxon>
        <taxon>Streptosporangiales</taxon>
        <taxon>Thermomonosporaceae</taxon>
        <taxon>Actinomadura</taxon>
    </lineage>
</organism>
<keyword evidence="3" id="KW-1185">Reference proteome</keyword>
<protein>
    <submittedName>
        <fullName evidence="2">HypC/HybG/HupF family hydrogenase formation chaperone</fullName>
    </submittedName>
</protein>
<dbReference type="EMBL" id="VCKZ01000172">
    <property type="protein sequence ID" value="TMR35622.1"/>
    <property type="molecule type" value="Genomic_DNA"/>
</dbReference>
<proteinExistence type="inferred from homology"/>
<evidence type="ECO:0000256" key="1">
    <source>
        <dbReference type="ARBA" id="ARBA00006018"/>
    </source>
</evidence>
<comment type="similarity">
    <text evidence="1">Belongs to the HupF/HypC family.</text>
</comment>